<evidence type="ECO:0000259" key="7">
    <source>
        <dbReference type="Pfam" id="PF00441"/>
    </source>
</evidence>
<gene>
    <name evidence="10" type="ORF">SAMN02745121_01336</name>
</gene>
<dbReference type="RefSeq" id="WP_096330097.1">
    <property type="nucleotide sequence ID" value="NZ_FOMX01000004.1"/>
</dbReference>
<dbReference type="InterPro" id="IPR009075">
    <property type="entry name" value="AcylCo_DH/oxidase_C"/>
</dbReference>
<dbReference type="STRING" id="54.SAMN02745121_01336"/>
<dbReference type="InterPro" id="IPR009100">
    <property type="entry name" value="AcylCoA_DH/oxidase_NM_dom_sf"/>
</dbReference>
<evidence type="ECO:0000259" key="9">
    <source>
        <dbReference type="Pfam" id="PF02771"/>
    </source>
</evidence>
<evidence type="ECO:0000256" key="3">
    <source>
        <dbReference type="ARBA" id="ARBA00022630"/>
    </source>
</evidence>
<keyword evidence="4 6" id="KW-0274">FAD</keyword>
<dbReference type="GO" id="GO:0005886">
    <property type="term" value="C:plasma membrane"/>
    <property type="evidence" value="ECO:0007669"/>
    <property type="project" value="TreeGrafter"/>
</dbReference>
<proteinExistence type="inferred from homology"/>
<dbReference type="PANTHER" id="PTHR43292:SF4">
    <property type="entry name" value="ACYL-COA DEHYDROGENASE FADE34"/>
    <property type="match status" value="1"/>
</dbReference>
<keyword evidence="11" id="KW-1185">Reference proteome</keyword>
<dbReference type="InterPro" id="IPR013786">
    <property type="entry name" value="AcylCoA_DH/ox_N"/>
</dbReference>
<dbReference type="Proteomes" id="UP000199400">
    <property type="component" value="Unassembled WGS sequence"/>
</dbReference>
<keyword evidence="3 6" id="KW-0285">Flavoprotein</keyword>
<dbReference type="EMBL" id="FOMX01000004">
    <property type="protein sequence ID" value="SFD74820.1"/>
    <property type="molecule type" value="Genomic_DNA"/>
</dbReference>
<evidence type="ECO:0000256" key="4">
    <source>
        <dbReference type="ARBA" id="ARBA00022827"/>
    </source>
</evidence>
<evidence type="ECO:0000256" key="5">
    <source>
        <dbReference type="ARBA" id="ARBA00023002"/>
    </source>
</evidence>
<evidence type="ECO:0000313" key="11">
    <source>
        <dbReference type="Proteomes" id="UP000199400"/>
    </source>
</evidence>
<dbReference type="SUPFAM" id="SSF47203">
    <property type="entry name" value="Acyl-CoA dehydrogenase C-terminal domain-like"/>
    <property type="match status" value="1"/>
</dbReference>
<feature type="domain" description="Acyl-CoA oxidase/dehydrogenase middle" evidence="8">
    <location>
        <begin position="133"/>
        <end position="228"/>
    </location>
</feature>
<dbReference type="InterPro" id="IPR046373">
    <property type="entry name" value="Acyl-CoA_Oxase/DH_mid-dom_sf"/>
</dbReference>
<evidence type="ECO:0000256" key="1">
    <source>
        <dbReference type="ARBA" id="ARBA00001974"/>
    </source>
</evidence>
<dbReference type="AlphaFoldDB" id="A0A1I1V3G3"/>
<accession>A0A1I1V3G3</accession>
<dbReference type="PANTHER" id="PTHR43292">
    <property type="entry name" value="ACYL-COA DEHYDROGENASE"/>
    <property type="match status" value="1"/>
</dbReference>
<dbReference type="Pfam" id="PF00441">
    <property type="entry name" value="Acyl-CoA_dh_1"/>
    <property type="match status" value="1"/>
</dbReference>
<name>A0A1I1V3G3_9BACT</name>
<dbReference type="GO" id="GO:0016627">
    <property type="term" value="F:oxidoreductase activity, acting on the CH-CH group of donors"/>
    <property type="evidence" value="ECO:0007669"/>
    <property type="project" value="InterPro"/>
</dbReference>
<evidence type="ECO:0000256" key="6">
    <source>
        <dbReference type="RuleBase" id="RU362125"/>
    </source>
</evidence>
<evidence type="ECO:0000256" key="2">
    <source>
        <dbReference type="ARBA" id="ARBA00009347"/>
    </source>
</evidence>
<feature type="domain" description="Acyl-CoA dehydrogenase/oxidase N-terminal" evidence="9">
    <location>
        <begin position="52"/>
        <end position="129"/>
    </location>
</feature>
<comment type="similarity">
    <text evidence="2 6">Belongs to the acyl-CoA dehydrogenase family.</text>
</comment>
<evidence type="ECO:0000259" key="8">
    <source>
        <dbReference type="Pfam" id="PF02770"/>
    </source>
</evidence>
<dbReference type="Pfam" id="PF02770">
    <property type="entry name" value="Acyl-CoA_dh_M"/>
    <property type="match status" value="1"/>
</dbReference>
<sequence>MTTPSPSESSEQAAFRAHCKAWLAGNLPPRPRFRLPLGPLEIATVEQLEYLCNWQRAAHAAGLVGCDYPREHGGGGLRDCQWIANHELKAAGAPFFPNIVGLGMAAPTIFHHGTEAQKRRLLPPLFSAEEIWCQGFSEPGAGSDLANVQAYAERDGERWIVNGHKVWTTLAHFATWMILLCRTDRARKYEGMTYFVAPIRDGIGRGVAIRPLVKMTGELGFNEVFFEDYSIADDLRLDEVGRGWSVAMTTLLHERGAGPLVTPSSGGGVGDDGETTLGAAGLVELARRSYRNGRPASDDPRLRDAIVQLLIRQRAFAQNERRAAVPALVDHPLRLPLQHKLTLSELLQDTARLACEIEGMAASLHQTDPNAPAGGRWPHAYMNSYGFTIAAGSNEVQRNILGERVLGLAKSK</sequence>
<protein>
    <submittedName>
        <fullName evidence="10">Acyl-CoA dehydrogenase</fullName>
    </submittedName>
</protein>
<reference evidence="11" key="1">
    <citation type="submission" date="2016-10" db="EMBL/GenBank/DDBJ databases">
        <authorList>
            <person name="Varghese N."/>
            <person name="Submissions S."/>
        </authorList>
    </citation>
    <scope>NUCLEOTIDE SEQUENCE [LARGE SCALE GENOMIC DNA]</scope>
    <source>
        <strain evidence="11">ATCC 25963</strain>
    </source>
</reference>
<dbReference type="Gene3D" id="1.10.540.10">
    <property type="entry name" value="Acyl-CoA dehydrogenase/oxidase, N-terminal domain"/>
    <property type="match status" value="1"/>
</dbReference>
<keyword evidence="5 6" id="KW-0560">Oxidoreductase</keyword>
<dbReference type="GO" id="GO:0050660">
    <property type="term" value="F:flavin adenine dinucleotide binding"/>
    <property type="evidence" value="ECO:0007669"/>
    <property type="project" value="InterPro"/>
</dbReference>
<comment type="cofactor">
    <cofactor evidence="1 6">
        <name>FAD</name>
        <dbReference type="ChEBI" id="CHEBI:57692"/>
    </cofactor>
</comment>
<dbReference type="SUPFAM" id="SSF56645">
    <property type="entry name" value="Acyl-CoA dehydrogenase NM domain-like"/>
    <property type="match status" value="1"/>
</dbReference>
<dbReference type="InterPro" id="IPR036250">
    <property type="entry name" value="AcylCo_DH-like_C"/>
</dbReference>
<dbReference type="OrthoDB" id="5716984at2"/>
<dbReference type="InterPro" id="IPR052161">
    <property type="entry name" value="Mycobact_Acyl-CoA_DH"/>
</dbReference>
<dbReference type="InterPro" id="IPR006091">
    <property type="entry name" value="Acyl-CoA_Oxase/DH_mid-dom"/>
</dbReference>
<dbReference type="InterPro" id="IPR037069">
    <property type="entry name" value="AcylCoA_DH/ox_N_sf"/>
</dbReference>
<feature type="domain" description="Acyl-CoA dehydrogenase/oxidase C-terminal" evidence="7">
    <location>
        <begin position="282"/>
        <end position="406"/>
    </location>
</feature>
<dbReference type="Pfam" id="PF02771">
    <property type="entry name" value="Acyl-CoA_dh_N"/>
    <property type="match status" value="1"/>
</dbReference>
<dbReference type="Gene3D" id="1.20.140.10">
    <property type="entry name" value="Butyryl-CoA Dehydrogenase, subunit A, domain 3"/>
    <property type="match status" value="1"/>
</dbReference>
<organism evidence="10 11">
    <name type="scientific">Nannocystis exedens</name>
    <dbReference type="NCBI Taxonomy" id="54"/>
    <lineage>
        <taxon>Bacteria</taxon>
        <taxon>Pseudomonadati</taxon>
        <taxon>Myxococcota</taxon>
        <taxon>Polyangia</taxon>
        <taxon>Nannocystales</taxon>
        <taxon>Nannocystaceae</taxon>
        <taxon>Nannocystis</taxon>
    </lineage>
</organism>
<evidence type="ECO:0000313" key="10">
    <source>
        <dbReference type="EMBL" id="SFD74820.1"/>
    </source>
</evidence>
<dbReference type="Gene3D" id="2.40.110.10">
    <property type="entry name" value="Butyryl-CoA Dehydrogenase, subunit A, domain 2"/>
    <property type="match status" value="1"/>
</dbReference>